<dbReference type="GeneID" id="55993052"/>
<reference evidence="2" key="1">
    <citation type="submission" date="2020-06" db="EMBL/GenBank/DDBJ databases">
        <title>A chromosome-scale genome assembly of Talaromyces rugulosus W13939.</title>
        <authorList>
            <person name="Wang B."/>
            <person name="Guo L."/>
            <person name="Ye K."/>
            <person name="Wang L."/>
        </authorList>
    </citation>
    <scope>NUCLEOTIDE SEQUENCE [LARGE SCALE GENOMIC DNA]</scope>
    <source>
        <strain evidence="2">W13939</strain>
    </source>
</reference>
<protein>
    <submittedName>
        <fullName evidence="1">Uncharacterized protein</fullName>
    </submittedName>
</protein>
<dbReference type="EMBL" id="CP055900">
    <property type="protein sequence ID" value="QKX58433.1"/>
    <property type="molecule type" value="Genomic_DNA"/>
</dbReference>
<sequence>MGIGMLQNEEFALKLTSKNFVIGPYAGQQMRLSPMIEGAGGTTEVMNILLDCIRVKDLQGSPISVEKLHEAQKTQVDESTEVIQCGSASDQLRVGSGGFYLQHKSHSNKALSEYTPLAKEALSNWTSSDDWVVPTDLPAAVLEWFQGQKHILFANEPISNFQDVSTIFMRVLRLQEVPSAISRNLCVYLSKFSAIKNRASRRIPGHIKITGIAILTEESLNWPVGVANSASQTTARPMSGPPTRHLHYSYSVVQFE</sequence>
<name>A0A7H8R0M5_TALRU</name>
<keyword evidence="2" id="KW-1185">Reference proteome</keyword>
<dbReference type="RefSeq" id="XP_035344611.1">
    <property type="nucleotide sequence ID" value="XM_035488718.1"/>
</dbReference>
<evidence type="ECO:0000313" key="1">
    <source>
        <dbReference type="EMBL" id="QKX58433.1"/>
    </source>
</evidence>
<dbReference type="AlphaFoldDB" id="A0A7H8R0M5"/>
<evidence type="ECO:0000313" key="2">
    <source>
        <dbReference type="Proteomes" id="UP000509510"/>
    </source>
</evidence>
<gene>
    <name evidence="1" type="ORF">TRUGW13939_05555</name>
</gene>
<dbReference type="Proteomes" id="UP000509510">
    <property type="component" value="Chromosome III"/>
</dbReference>
<proteinExistence type="predicted"/>
<organism evidence="1 2">
    <name type="scientific">Talaromyces rugulosus</name>
    <name type="common">Penicillium rugulosum</name>
    <dbReference type="NCBI Taxonomy" id="121627"/>
    <lineage>
        <taxon>Eukaryota</taxon>
        <taxon>Fungi</taxon>
        <taxon>Dikarya</taxon>
        <taxon>Ascomycota</taxon>
        <taxon>Pezizomycotina</taxon>
        <taxon>Eurotiomycetes</taxon>
        <taxon>Eurotiomycetidae</taxon>
        <taxon>Eurotiales</taxon>
        <taxon>Trichocomaceae</taxon>
        <taxon>Talaromyces</taxon>
        <taxon>Talaromyces sect. Islandici</taxon>
    </lineage>
</organism>
<dbReference type="KEGG" id="trg:TRUGW13939_05555"/>
<accession>A0A7H8R0M5</accession>
<dbReference type="OrthoDB" id="4227515at2759"/>